<dbReference type="InterPro" id="IPR036412">
    <property type="entry name" value="HAD-like_sf"/>
</dbReference>
<protein>
    <recommendedName>
        <fullName evidence="1">Polynucleotide kinase PNKP phosphatase domain-containing protein</fullName>
    </recommendedName>
</protein>
<dbReference type="InterPro" id="IPR056782">
    <property type="entry name" value="HAD_PNKP"/>
</dbReference>
<proteinExistence type="predicted"/>
<sequence>MLKRYTINKSQQKELEINLRRMKKEEEKKKKAEIVQGRRVIVEGLPSAIICDIDGTLATRCDRDIFDNSKVEGDFVVKEVKYILNLINFEEKNKIILVSGRENVCEKETLNWLHKHGIPFDFLYMRGKDDRREDYVVKEEIYKIHILPRYNVLFALEDRKQVKKLWVKLGIFVLDVNQTDEVF</sequence>
<dbReference type="EMBL" id="MT141207">
    <property type="protein sequence ID" value="QJA56239.1"/>
    <property type="molecule type" value="Genomic_DNA"/>
</dbReference>
<evidence type="ECO:0000313" key="2">
    <source>
        <dbReference type="EMBL" id="QJA56239.1"/>
    </source>
</evidence>
<accession>A0A6M3IFQ0</accession>
<dbReference type="InterPro" id="IPR023214">
    <property type="entry name" value="HAD_sf"/>
</dbReference>
<reference evidence="2" key="1">
    <citation type="submission" date="2020-03" db="EMBL/GenBank/DDBJ databases">
        <title>The deep terrestrial virosphere.</title>
        <authorList>
            <person name="Holmfeldt K."/>
            <person name="Nilsson E."/>
            <person name="Simone D."/>
            <person name="Lopez-Fernandez M."/>
            <person name="Wu X."/>
            <person name="de Brujin I."/>
            <person name="Lundin D."/>
            <person name="Andersson A."/>
            <person name="Bertilsson S."/>
            <person name="Dopson M."/>
        </authorList>
    </citation>
    <scope>NUCLEOTIDE SEQUENCE</scope>
    <source>
        <strain evidence="2">MM415B01896</strain>
    </source>
</reference>
<organism evidence="2">
    <name type="scientific">viral metagenome</name>
    <dbReference type="NCBI Taxonomy" id="1070528"/>
    <lineage>
        <taxon>unclassified sequences</taxon>
        <taxon>metagenomes</taxon>
        <taxon>organismal metagenomes</taxon>
    </lineage>
</organism>
<feature type="domain" description="Polynucleotide kinase PNKP phosphatase" evidence="1">
    <location>
        <begin position="46"/>
        <end position="180"/>
    </location>
</feature>
<dbReference type="SUPFAM" id="SSF56784">
    <property type="entry name" value="HAD-like"/>
    <property type="match status" value="1"/>
</dbReference>
<dbReference type="AlphaFoldDB" id="A0A6M3IFQ0"/>
<dbReference type="Pfam" id="PF25109">
    <property type="entry name" value="HAD_PNKP"/>
    <property type="match status" value="1"/>
</dbReference>
<gene>
    <name evidence="2" type="ORF">MM415B01896_0014</name>
</gene>
<name>A0A6M3IFQ0_9ZZZZ</name>
<evidence type="ECO:0000259" key="1">
    <source>
        <dbReference type="Pfam" id="PF25109"/>
    </source>
</evidence>
<dbReference type="Gene3D" id="3.40.50.1000">
    <property type="entry name" value="HAD superfamily/HAD-like"/>
    <property type="match status" value="1"/>
</dbReference>